<dbReference type="EMBL" id="RQTK01000380">
    <property type="protein sequence ID" value="RUS80642.1"/>
    <property type="molecule type" value="Genomic_DNA"/>
</dbReference>
<feature type="region of interest" description="Disordered" evidence="1">
    <location>
        <begin position="545"/>
        <end position="592"/>
    </location>
</feature>
<feature type="region of interest" description="Disordered" evidence="1">
    <location>
        <begin position="1"/>
        <end position="27"/>
    </location>
</feature>
<gene>
    <name evidence="2" type="ORF">EGW08_011592</name>
</gene>
<evidence type="ECO:0000313" key="2">
    <source>
        <dbReference type="EMBL" id="RUS80642.1"/>
    </source>
</evidence>
<keyword evidence="3" id="KW-1185">Reference proteome</keyword>
<dbReference type="AlphaFoldDB" id="A0A3S0ZLM9"/>
<organism evidence="2 3">
    <name type="scientific">Elysia chlorotica</name>
    <name type="common">Eastern emerald elysia</name>
    <name type="synonym">Sea slug</name>
    <dbReference type="NCBI Taxonomy" id="188477"/>
    <lineage>
        <taxon>Eukaryota</taxon>
        <taxon>Metazoa</taxon>
        <taxon>Spiralia</taxon>
        <taxon>Lophotrochozoa</taxon>
        <taxon>Mollusca</taxon>
        <taxon>Gastropoda</taxon>
        <taxon>Heterobranchia</taxon>
        <taxon>Euthyneura</taxon>
        <taxon>Panpulmonata</taxon>
        <taxon>Sacoglossa</taxon>
        <taxon>Placobranchoidea</taxon>
        <taxon>Plakobranchidae</taxon>
        <taxon>Elysia</taxon>
    </lineage>
</organism>
<feature type="region of interest" description="Disordered" evidence="1">
    <location>
        <begin position="147"/>
        <end position="198"/>
    </location>
</feature>
<name>A0A3S0ZLM9_ELYCH</name>
<feature type="non-terminal residue" evidence="2">
    <location>
        <position position="1"/>
    </location>
</feature>
<sequence length="592" mass="64550">SRLSVVPPDDGAHSLENRPASSSSSLLQKKISQRWNNVLDNMQREARKRPHEVKESQCVISPPMKGDLSMFFRSDDVCGAAVAYHLRASTDMSETAIREIFSIMRDNQLNNKQAALLIRKVITDLEDSSLAGTKIVLTQFIMNTRDPFRPARGATRNDLTPDTTPQGSKKGLAQKKKRSPSIRSPSRQSIYSRSPLTSRVSVKNTDSFKKSSSLKVVNATSSSSLNRLNTSRSVSSSGVDNQKVVIMGDLTMTVSKKEYDSIVVEARTSGSVVGHALNLKAECAEVAEGVILLQGLTSTGLEALSQYDMLFDQEFGDEDMTALTKFWAIRKARSEDGESDPLSGRPSTDGSSDSYGLDGQGGPRSKSHGSGGSHGRSPKDSDGRYSPGRDSGTSGGKSTKDGDDRYSGASKSSGGTGGSRGYGEDGEESELRDMFDDNKSVSWQEEDVDDPEAAVRREKQEEWEKFLKAKPVDFRSLPDRPRTPIALDQGPEIQKYMEAKGINRIFEHLLVELVINQPPKPIDYLIKLTRIMNKINTKSENIEASWQDNESSSLSTVSKAQSGKGRGTSVSDIGSTLSTESSKDETLPPVDA</sequence>
<feature type="compositionally biased region" description="Basic and acidic residues" evidence="1">
    <location>
        <begin position="429"/>
        <end position="439"/>
    </location>
</feature>
<evidence type="ECO:0000313" key="3">
    <source>
        <dbReference type="Proteomes" id="UP000271974"/>
    </source>
</evidence>
<proteinExistence type="predicted"/>
<comment type="caution">
    <text evidence="2">The sequence shown here is derived from an EMBL/GenBank/DDBJ whole genome shotgun (WGS) entry which is preliminary data.</text>
</comment>
<feature type="compositionally biased region" description="Polar residues" evidence="1">
    <location>
        <begin position="345"/>
        <end position="354"/>
    </location>
</feature>
<dbReference type="CDD" id="cd22961">
    <property type="entry name" value="DD_TEX55-like"/>
    <property type="match status" value="1"/>
</dbReference>
<accession>A0A3S0ZLM9</accession>
<feature type="compositionally biased region" description="Low complexity" evidence="1">
    <location>
        <begin position="181"/>
        <end position="195"/>
    </location>
</feature>
<feature type="compositionally biased region" description="Polar residues" evidence="1">
    <location>
        <begin position="545"/>
        <end position="561"/>
    </location>
</feature>
<reference evidence="2 3" key="1">
    <citation type="submission" date="2019-01" db="EMBL/GenBank/DDBJ databases">
        <title>A draft genome assembly of the solar-powered sea slug Elysia chlorotica.</title>
        <authorList>
            <person name="Cai H."/>
            <person name="Li Q."/>
            <person name="Fang X."/>
            <person name="Li J."/>
            <person name="Curtis N.E."/>
            <person name="Altenburger A."/>
            <person name="Shibata T."/>
            <person name="Feng M."/>
            <person name="Maeda T."/>
            <person name="Schwartz J.A."/>
            <person name="Shigenobu S."/>
            <person name="Lundholm N."/>
            <person name="Nishiyama T."/>
            <person name="Yang H."/>
            <person name="Hasebe M."/>
            <person name="Li S."/>
            <person name="Pierce S.K."/>
            <person name="Wang J."/>
        </authorList>
    </citation>
    <scope>NUCLEOTIDE SEQUENCE [LARGE SCALE GENOMIC DNA]</scope>
    <source>
        <strain evidence="2">EC2010</strain>
        <tissue evidence="2">Whole organism of an adult</tissue>
    </source>
</reference>
<feature type="compositionally biased region" description="Polar residues" evidence="1">
    <location>
        <begin position="568"/>
        <end position="580"/>
    </location>
</feature>
<dbReference type="OrthoDB" id="10260455at2759"/>
<dbReference type="SUPFAM" id="SSF47391">
    <property type="entry name" value="Dimerization-anchoring domain of cAMP-dependent PK regulatory subunit"/>
    <property type="match status" value="1"/>
</dbReference>
<feature type="compositionally biased region" description="Polar residues" evidence="1">
    <location>
        <begin position="157"/>
        <end position="167"/>
    </location>
</feature>
<protein>
    <submittedName>
        <fullName evidence="2">Uncharacterized protein</fullName>
    </submittedName>
</protein>
<feature type="region of interest" description="Disordered" evidence="1">
    <location>
        <begin position="333"/>
        <end position="451"/>
    </location>
</feature>
<evidence type="ECO:0000256" key="1">
    <source>
        <dbReference type="SAM" id="MobiDB-lite"/>
    </source>
</evidence>
<dbReference type="Proteomes" id="UP000271974">
    <property type="component" value="Unassembled WGS sequence"/>
</dbReference>